<feature type="domain" description="DUF4349" evidence="2">
    <location>
        <begin position="55"/>
        <end position="289"/>
    </location>
</feature>
<protein>
    <submittedName>
        <fullName evidence="3">DUF4349 domain-containing protein</fullName>
    </submittedName>
</protein>
<keyword evidence="1" id="KW-1133">Transmembrane helix</keyword>
<organism evidence="3 4">
    <name type="scientific">Arcicella rigui</name>
    <dbReference type="NCBI Taxonomy" id="797020"/>
    <lineage>
        <taxon>Bacteria</taxon>
        <taxon>Pseudomonadati</taxon>
        <taxon>Bacteroidota</taxon>
        <taxon>Cytophagia</taxon>
        <taxon>Cytophagales</taxon>
        <taxon>Flectobacillaceae</taxon>
        <taxon>Arcicella</taxon>
    </lineage>
</organism>
<reference evidence="3 4" key="1">
    <citation type="submission" date="2023-12" db="EMBL/GenBank/DDBJ databases">
        <title>Novel species of the genus Arcicella isolated from rivers.</title>
        <authorList>
            <person name="Lu H."/>
        </authorList>
    </citation>
    <scope>NUCLEOTIDE SEQUENCE [LARGE SCALE GENOMIC DNA]</scope>
    <source>
        <strain evidence="3 4">KCTC 23307</strain>
    </source>
</reference>
<dbReference type="PROSITE" id="PS51257">
    <property type="entry name" value="PROKAR_LIPOPROTEIN"/>
    <property type="match status" value="1"/>
</dbReference>
<dbReference type="InterPro" id="IPR025645">
    <property type="entry name" value="DUF4349"/>
</dbReference>
<keyword evidence="1" id="KW-0472">Membrane</keyword>
<evidence type="ECO:0000313" key="3">
    <source>
        <dbReference type="EMBL" id="MEA5138207.1"/>
    </source>
</evidence>
<keyword evidence="4" id="KW-1185">Reference proteome</keyword>
<dbReference type="EMBL" id="JAYFUM010000005">
    <property type="protein sequence ID" value="MEA5138207.1"/>
    <property type="molecule type" value="Genomic_DNA"/>
</dbReference>
<proteinExistence type="predicted"/>
<evidence type="ECO:0000256" key="1">
    <source>
        <dbReference type="SAM" id="Phobius"/>
    </source>
</evidence>
<dbReference type="Proteomes" id="UP001302949">
    <property type="component" value="Unassembled WGS sequence"/>
</dbReference>
<dbReference type="Pfam" id="PF14257">
    <property type="entry name" value="DUF4349"/>
    <property type="match status" value="1"/>
</dbReference>
<evidence type="ECO:0000313" key="4">
    <source>
        <dbReference type="Proteomes" id="UP001302949"/>
    </source>
</evidence>
<feature type="transmembrane region" description="Helical" evidence="1">
    <location>
        <begin position="269"/>
        <end position="290"/>
    </location>
</feature>
<sequence length="299" mass="34832">MKTYQNALCIMVATTMVIFTGCTEKKAEITLAGEEFADSVSASTFPSETNDFAKRKFIKTGSLRFKVKNVQEASNLIEDIVEKYDGFITHSELSSNITQVNEVEISEDSVLLNKAYEMSNKITLRIPNQNFDKILREIQPVMTFLEYKKVSADDVSLNLLASDLRKKRYSEFENRYKHEIATKGKKLAETTNSEEKLFDYQTQADINNVETLSIKDKVNYSTVEIEVFQPISNMIELQPNMNNDFAYQPHFLRRIWQSFRTGWFVFEEVLVFLTKFWMLMLVLTSGFWLYKVYFKARKV</sequence>
<evidence type="ECO:0000259" key="2">
    <source>
        <dbReference type="Pfam" id="PF14257"/>
    </source>
</evidence>
<name>A0ABU5Q6J0_9BACT</name>
<comment type="caution">
    <text evidence="3">The sequence shown here is derived from an EMBL/GenBank/DDBJ whole genome shotgun (WGS) entry which is preliminary data.</text>
</comment>
<keyword evidence="1" id="KW-0812">Transmembrane</keyword>
<dbReference type="RefSeq" id="WP_323295376.1">
    <property type="nucleotide sequence ID" value="NZ_JAYFUM010000005.1"/>
</dbReference>
<accession>A0ABU5Q6J0</accession>
<gene>
    <name evidence="3" type="ORF">VB248_03645</name>
</gene>